<protein>
    <recommendedName>
        <fullName evidence="3">DUF4926 domain-containing protein</fullName>
    </recommendedName>
</protein>
<dbReference type="PATRIC" id="fig|271.14.peg.1826"/>
<dbReference type="InterPro" id="IPR032568">
    <property type="entry name" value="DUF4926"/>
</dbReference>
<evidence type="ECO:0008006" key="3">
    <source>
        <dbReference type="Google" id="ProtNLM"/>
    </source>
</evidence>
<dbReference type="AlphaFoldDB" id="A0A0M9AEY7"/>
<gene>
    <name evidence="1" type="ORF">BVI061214_01756</name>
</gene>
<evidence type="ECO:0000313" key="2">
    <source>
        <dbReference type="Proteomes" id="UP000037685"/>
    </source>
</evidence>
<proteinExistence type="predicted"/>
<organism evidence="1 2">
    <name type="scientific">Thermus aquaticus</name>
    <dbReference type="NCBI Taxonomy" id="271"/>
    <lineage>
        <taxon>Bacteria</taxon>
        <taxon>Thermotogati</taxon>
        <taxon>Deinococcota</taxon>
        <taxon>Deinococci</taxon>
        <taxon>Thermales</taxon>
        <taxon>Thermaceae</taxon>
        <taxon>Thermus</taxon>
    </lineage>
</organism>
<evidence type="ECO:0000313" key="1">
    <source>
        <dbReference type="EMBL" id="KOX90562.1"/>
    </source>
</evidence>
<dbReference type="Proteomes" id="UP000037685">
    <property type="component" value="Unassembled WGS sequence"/>
</dbReference>
<comment type="caution">
    <text evidence="1">The sequence shown here is derived from an EMBL/GenBank/DDBJ whole genome shotgun (WGS) entry which is preliminary data.</text>
</comment>
<sequence length="120" mass="13188">MRLQELDSVELTRDLPSFVRGTRGVVVLVYPSGKQVEVEFLNPKGDTLGVESLPTAFLRKVPRAPKPKAAPRKVSSQELVKLLAQEGNVSEESASRILKLLGRLAAQKRVTWKAIKGLAE</sequence>
<accession>A0A0M9AEY7</accession>
<reference evidence="1 2" key="1">
    <citation type="submission" date="2015-07" db="EMBL/GenBank/DDBJ databases">
        <authorList>
            <person name="Noorani M."/>
        </authorList>
    </citation>
    <scope>NUCLEOTIDE SEQUENCE [LARGE SCALE GENOMIC DNA]</scope>
    <source>
        <strain evidence="2">ATCC 25104 / DSM 625 / JCM 10724 / NBRC 103206 / NCIMB 11243 / YT-1</strain>
    </source>
</reference>
<name>A0A0M9AEY7_THEAQ</name>
<dbReference type="Pfam" id="PF16277">
    <property type="entry name" value="DUF4926"/>
    <property type="match status" value="1"/>
</dbReference>
<dbReference type="EMBL" id="LHCI01000106">
    <property type="protein sequence ID" value="KOX90562.1"/>
    <property type="molecule type" value="Genomic_DNA"/>
</dbReference>